<comment type="caution">
    <text evidence="1">The sequence shown here is derived from an EMBL/GenBank/DDBJ whole genome shotgun (WGS) entry which is preliminary data.</text>
</comment>
<organism evidence="1 2">
    <name type="scientific">Starmerella bacillaris</name>
    <name type="common">Yeast</name>
    <name type="synonym">Candida zemplinina</name>
    <dbReference type="NCBI Taxonomy" id="1247836"/>
    <lineage>
        <taxon>Eukaryota</taxon>
        <taxon>Fungi</taxon>
        <taxon>Dikarya</taxon>
        <taxon>Ascomycota</taxon>
        <taxon>Saccharomycotina</taxon>
        <taxon>Dipodascomycetes</taxon>
        <taxon>Dipodascales</taxon>
        <taxon>Trichomonascaceae</taxon>
        <taxon>Starmerella</taxon>
    </lineage>
</organism>
<proteinExistence type="predicted"/>
<evidence type="ECO:0008006" key="3">
    <source>
        <dbReference type="Google" id="ProtNLM"/>
    </source>
</evidence>
<name>A0AAV5RPH4_STABA</name>
<evidence type="ECO:0000313" key="1">
    <source>
        <dbReference type="EMBL" id="GMM53325.1"/>
    </source>
</evidence>
<evidence type="ECO:0000313" key="2">
    <source>
        <dbReference type="Proteomes" id="UP001362899"/>
    </source>
</evidence>
<keyword evidence="2" id="KW-1185">Reference proteome</keyword>
<dbReference type="EMBL" id="BTGC01000008">
    <property type="protein sequence ID" value="GMM53325.1"/>
    <property type="molecule type" value="Genomic_DNA"/>
</dbReference>
<dbReference type="Proteomes" id="UP001362899">
    <property type="component" value="Unassembled WGS sequence"/>
</dbReference>
<sequence length="123" mass="14034">MSNEAYDAKIGEGCIGILDLASFECQTRVRTSRTQANGLRAVLYPNGTLQQIQLIPKPPNTKLNYAELQSCALVPRPTLRSEKMEEQTEDNEIEPSFFKRNWYYFMVPAILTLFLRTSQGNNE</sequence>
<dbReference type="AlphaFoldDB" id="A0AAV5RPH4"/>
<accession>A0AAV5RPH4</accession>
<gene>
    <name evidence="1" type="ORF">DASB73_042880</name>
</gene>
<reference evidence="1 2" key="1">
    <citation type="journal article" date="2023" name="Elife">
        <title>Identification of key yeast species and microbe-microbe interactions impacting larval growth of Drosophila in the wild.</title>
        <authorList>
            <person name="Mure A."/>
            <person name="Sugiura Y."/>
            <person name="Maeda R."/>
            <person name="Honda K."/>
            <person name="Sakurai N."/>
            <person name="Takahashi Y."/>
            <person name="Watada M."/>
            <person name="Katoh T."/>
            <person name="Gotoh A."/>
            <person name="Gotoh Y."/>
            <person name="Taniguchi I."/>
            <person name="Nakamura K."/>
            <person name="Hayashi T."/>
            <person name="Katayama T."/>
            <person name="Uemura T."/>
            <person name="Hattori Y."/>
        </authorList>
    </citation>
    <scope>NUCLEOTIDE SEQUENCE [LARGE SCALE GENOMIC DNA]</scope>
    <source>
        <strain evidence="1 2">SB-73</strain>
    </source>
</reference>
<protein>
    <recommendedName>
        <fullName evidence="3">ER membrane protein complex subunit 10</fullName>
    </recommendedName>
</protein>